<dbReference type="Gene3D" id="1.10.246.70">
    <property type="match status" value="1"/>
</dbReference>
<comment type="caution">
    <text evidence="12">The sequence shown here is derived from an EMBL/GenBank/DDBJ whole genome shotgun (WGS) entry which is preliminary data.</text>
</comment>
<dbReference type="Gene3D" id="2.60.120.260">
    <property type="entry name" value="Galactose-binding domain-like"/>
    <property type="match status" value="1"/>
</dbReference>
<keyword evidence="13" id="KW-1185">Reference proteome</keyword>
<keyword evidence="10" id="KW-0732">Signal</keyword>
<evidence type="ECO:0000256" key="9">
    <source>
        <dbReference type="SAM" id="MobiDB-lite"/>
    </source>
</evidence>
<evidence type="ECO:0000313" key="12">
    <source>
        <dbReference type="EMBL" id="GAA3038054.1"/>
    </source>
</evidence>
<dbReference type="InterPro" id="IPR005674">
    <property type="entry name" value="CocE/Ser_esterase"/>
</dbReference>
<dbReference type="NCBIfam" id="TIGR00976">
    <property type="entry name" value="CocE_NonD"/>
    <property type="match status" value="1"/>
</dbReference>
<feature type="signal peptide" evidence="10">
    <location>
        <begin position="1"/>
        <end position="19"/>
    </location>
</feature>
<evidence type="ECO:0000256" key="10">
    <source>
        <dbReference type="SAM" id="SignalP"/>
    </source>
</evidence>
<feature type="region of interest" description="Disordered" evidence="9">
    <location>
        <begin position="22"/>
        <end position="72"/>
    </location>
</feature>
<dbReference type="SUPFAM" id="SSF49785">
    <property type="entry name" value="Galactose-binding domain-like"/>
    <property type="match status" value="1"/>
</dbReference>
<dbReference type="Pfam" id="PF08530">
    <property type="entry name" value="PepX_C"/>
    <property type="match status" value="1"/>
</dbReference>
<proteinExistence type="inferred from homology"/>
<keyword evidence="7" id="KW-0720">Serine protease</keyword>
<comment type="catalytic activity">
    <reaction evidence="1">
        <text>Hydrolyzes Xaa-Pro-|- bonds to release unblocked, N-terminal dipeptides from substrates including Ala-Pro-|-p-nitroanilide and (sequentially) Tyr-Pro-|-Phe-Pro-|-Gly-Pro-|-Ile.</text>
        <dbReference type="EC" id="3.4.14.11"/>
    </reaction>
</comment>
<comment type="similarity">
    <text evidence="2">Belongs to the peptidase S15 family.</text>
</comment>
<dbReference type="InterPro" id="IPR000383">
    <property type="entry name" value="Xaa-Pro-like_dom"/>
</dbReference>
<keyword evidence="4" id="KW-0031">Aminopeptidase</keyword>
<evidence type="ECO:0000313" key="13">
    <source>
        <dbReference type="Proteomes" id="UP001499930"/>
    </source>
</evidence>
<evidence type="ECO:0000256" key="3">
    <source>
        <dbReference type="ARBA" id="ARBA00012463"/>
    </source>
</evidence>
<dbReference type="EC" id="3.4.14.11" evidence="3"/>
<dbReference type="Gene3D" id="3.40.50.1820">
    <property type="entry name" value="alpha/beta hydrolase"/>
    <property type="match status" value="1"/>
</dbReference>
<keyword evidence="5" id="KW-0645">Protease</keyword>
<organism evidence="12 13">
    <name type="scientific">Streptosporangium longisporum</name>
    <dbReference type="NCBI Taxonomy" id="46187"/>
    <lineage>
        <taxon>Bacteria</taxon>
        <taxon>Bacillati</taxon>
        <taxon>Actinomycetota</taxon>
        <taxon>Actinomycetes</taxon>
        <taxon>Streptosporangiales</taxon>
        <taxon>Streptosporangiaceae</taxon>
        <taxon>Streptosporangium</taxon>
    </lineage>
</organism>
<evidence type="ECO:0000256" key="7">
    <source>
        <dbReference type="ARBA" id="ARBA00022825"/>
    </source>
</evidence>
<dbReference type="SMART" id="SM00939">
    <property type="entry name" value="PepX_C"/>
    <property type="match status" value="1"/>
</dbReference>
<feature type="domain" description="Xaa-Pro dipeptidyl-peptidase C-terminal" evidence="11">
    <location>
        <begin position="412"/>
        <end position="668"/>
    </location>
</feature>
<accession>A0ABP6LD84</accession>
<dbReference type="InterPro" id="IPR008252">
    <property type="entry name" value="Pept_S15_Xpro"/>
</dbReference>
<evidence type="ECO:0000256" key="8">
    <source>
        <dbReference type="ARBA" id="ARBA00030045"/>
    </source>
</evidence>
<evidence type="ECO:0000256" key="6">
    <source>
        <dbReference type="ARBA" id="ARBA00022801"/>
    </source>
</evidence>
<dbReference type="NCBIfam" id="NF003780">
    <property type="entry name" value="PRK05371.1-1"/>
    <property type="match status" value="1"/>
</dbReference>
<evidence type="ECO:0000256" key="2">
    <source>
        <dbReference type="ARBA" id="ARBA00010819"/>
    </source>
</evidence>
<dbReference type="PRINTS" id="PR00923">
    <property type="entry name" value="LACTOPTASE"/>
</dbReference>
<keyword evidence="6" id="KW-0378">Hydrolase</keyword>
<gene>
    <name evidence="12" type="ORF">GCM10017559_77530</name>
</gene>
<evidence type="ECO:0000256" key="1">
    <source>
        <dbReference type="ARBA" id="ARBA00000123"/>
    </source>
</evidence>
<dbReference type="InterPro" id="IPR029058">
    <property type="entry name" value="AB_hydrolase_fold"/>
</dbReference>
<feature type="compositionally biased region" description="Low complexity" evidence="9">
    <location>
        <begin position="34"/>
        <end position="47"/>
    </location>
</feature>
<dbReference type="EMBL" id="BAAAWD010000028">
    <property type="protein sequence ID" value="GAA3038054.1"/>
    <property type="molecule type" value="Genomic_DNA"/>
</dbReference>
<sequence length="677" mass="72668">MIVAATVAAVPLAVLPAVASPAAASPADPPLPGSPVAGAPPAAAPVTAPSPAPTTAPAVRDGETQPVHSRADALTETVFVEVAGVDSDADGLPDRVAVDIMRPKATASGLKVPVIMEASPYYAGGNDVPNHVVDLDGSDPAGMEYRRNKFDDLRDEMFGVDGLDVARAEAPPFRGYYDNYFVPRGYAVALVENLGSGRATGCPTTGLPNETAGPKAAIDWLNGRARAFDAAGNEVKAGWSTGNVGMIGVSYNGTLPNAVAATGVKGLKAIVPIAAISSWYDYYRANGGVLAPGGYQGEDADVLARYVLTRADAQKACGAFVDAIERDQDRVTGDYSDFWDRRNYLDDVRKVRAAVFLVHGLNDWNVKTKQAVQWWDALAERNVPRKIWLHQGGHFNPFSYAGRNAEWLRQLHHWFDHHLYGLSNGIMNEPQADVESGPGRWERHASWPLPGTEDVRLHLAPGSGGRNGTLDVGRSRDRAVESFVDQSVRTAELLAENAEATDPNRLAYLSAPLTRDTRLSGTPEISVRASFKGGRSPYLTALLVDYGTDARAYGDVVYGDTPVCYGQGVAGDTGCARLAEHVTVTAPYKIITRGWIDVRNRHSASRTDLLREGRFYNFGFDLQPNDHVFKAGHRIGVVLLSTDRDFTLRLPPGTGVSVEPARTSVRLPLVGGRSVLR</sequence>
<evidence type="ECO:0000256" key="4">
    <source>
        <dbReference type="ARBA" id="ARBA00022438"/>
    </source>
</evidence>
<evidence type="ECO:0000256" key="5">
    <source>
        <dbReference type="ARBA" id="ARBA00022670"/>
    </source>
</evidence>
<protein>
    <recommendedName>
        <fullName evidence="3">Xaa-Pro dipeptidyl-peptidase</fullName>
        <ecNumber evidence="3">3.4.14.11</ecNumber>
    </recommendedName>
    <alternativeName>
        <fullName evidence="8">X-prolyl-dipeptidyl aminopeptidase</fullName>
    </alternativeName>
</protein>
<name>A0ABP6LD84_9ACTN</name>
<evidence type="ECO:0000259" key="11">
    <source>
        <dbReference type="SMART" id="SM00939"/>
    </source>
</evidence>
<reference evidence="13" key="1">
    <citation type="journal article" date="2019" name="Int. J. Syst. Evol. Microbiol.">
        <title>The Global Catalogue of Microorganisms (GCM) 10K type strain sequencing project: providing services to taxonomists for standard genome sequencing and annotation.</title>
        <authorList>
            <consortium name="The Broad Institute Genomics Platform"/>
            <consortium name="The Broad Institute Genome Sequencing Center for Infectious Disease"/>
            <person name="Wu L."/>
            <person name="Ma J."/>
        </authorList>
    </citation>
    <scope>NUCLEOTIDE SEQUENCE [LARGE SCALE GENOMIC DNA]</scope>
    <source>
        <strain evidence="13">JCM 3106</strain>
    </source>
</reference>
<dbReference type="Proteomes" id="UP001499930">
    <property type="component" value="Unassembled WGS sequence"/>
</dbReference>
<feature type="chain" id="PRO_5047244733" description="Xaa-Pro dipeptidyl-peptidase" evidence="10">
    <location>
        <begin position="20"/>
        <end position="677"/>
    </location>
</feature>
<dbReference type="InterPro" id="IPR008979">
    <property type="entry name" value="Galactose-bd-like_sf"/>
</dbReference>
<dbReference type="SUPFAM" id="SSF53474">
    <property type="entry name" value="alpha/beta-Hydrolases"/>
    <property type="match status" value="1"/>
</dbReference>
<dbReference type="Pfam" id="PF02129">
    <property type="entry name" value="Peptidase_S15"/>
    <property type="match status" value="1"/>
</dbReference>
<dbReference type="InterPro" id="IPR013736">
    <property type="entry name" value="Xaa-Pro_dipept_C"/>
</dbReference>